<dbReference type="InterPro" id="IPR005143">
    <property type="entry name" value="TF_LuxR_autoind-bd_dom"/>
</dbReference>
<dbReference type="OrthoDB" id="9803630at2"/>
<dbReference type="PROSITE" id="PS50043">
    <property type="entry name" value="HTH_LUXR_2"/>
    <property type="match status" value="1"/>
</dbReference>
<dbReference type="RefSeq" id="WP_115977902.1">
    <property type="nucleotide sequence ID" value="NZ_QOHR01000001.1"/>
</dbReference>
<comment type="caution">
    <text evidence="5">The sequence shown here is derived from an EMBL/GenBank/DDBJ whole genome shotgun (WGS) entry which is preliminary data.</text>
</comment>
<dbReference type="InterPro" id="IPR016032">
    <property type="entry name" value="Sig_transdc_resp-reg_C-effctor"/>
</dbReference>
<dbReference type="PANTHER" id="PTHR44688">
    <property type="entry name" value="DNA-BINDING TRANSCRIPTIONAL ACTIVATOR DEVR_DOSR"/>
    <property type="match status" value="1"/>
</dbReference>
<dbReference type="AlphaFoldDB" id="A0A3D9BZF3"/>
<dbReference type="InterPro" id="IPR036693">
    <property type="entry name" value="TF_LuxR_autoind-bd_dom_sf"/>
</dbReference>
<dbReference type="SUPFAM" id="SSF46894">
    <property type="entry name" value="C-terminal effector domain of the bipartite response regulators"/>
    <property type="match status" value="1"/>
</dbReference>
<dbReference type="PRINTS" id="PR00038">
    <property type="entry name" value="HTHLUXR"/>
</dbReference>
<organism evidence="5 6">
    <name type="scientific">Rhodosalinus sediminis</name>
    <dbReference type="NCBI Taxonomy" id="1940533"/>
    <lineage>
        <taxon>Bacteria</taxon>
        <taxon>Pseudomonadati</taxon>
        <taxon>Pseudomonadota</taxon>
        <taxon>Alphaproteobacteria</taxon>
        <taxon>Rhodobacterales</taxon>
        <taxon>Paracoccaceae</taxon>
        <taxon>Rhodosalinus</taxon>
    </lineage>
</organism>
<feature type="domain" description="HTH luxR-type" evidence="4">
    <location>
        <begin position="163"/>
        <end position="228"/>
    </location>
</feature>
<dbReference type="SMART" id="SM00421">
    <property type="entry name" value="HTH_LUXR"/>
    <property type="match status" value="1"/>
</dbReference>
<evidence type="ECO:0000256" key="2">
    <source>
        <dbReference type="ARBA" id="ARBA00023125"/>
    </source>
</evidence>
<keyword evidence="6" id="KW-1185">Reference proteome</keyword>
<proteinExistence type="predicted"/>
<dbReference type="Gene3D" id="1.10.10.10">
    <property type="entry name" value="Winged helix-like DNA-binding domain superfamily/Winged helix DNA-binding domain"/>
    <property type="match status" value="1"/>
</dbReference>
<dbReference type="GO" id="GO:0003677">
    <property type="term" value="F:DNA binding"/>
    <property type="evidence" value="ECO:0007669"/>
    <property type="project" value="UniProtKB-KW"/>
</dbReference>
<evidence type="ECO:0000256" key="1">
    <source>
        <dbReference type="ARBA" id="ARBA00023015"/>
    </source>
</evidence>
<dbReference type="Pfam" id="PF00196">
    <property type="entry name" value="GerE"/>
    <property type="match status" value="1"/>
</dbReference>
<dbReference type="InterPro" id="IPR036388">
    <property type="entry name" value="WH-like_DNA-bd_sf"/>
</dbReference>
<accession>A0A3D9BZF3</accession>
<dbReference type="GO" id="GO:0006355">
    <property type="term" value="P:regulation of DNA-templated transcription"/>
    <property type="evidence" value="ECO:0007669"/>
    <property type="project" value="InterPro"/>
</dbReference>
<evidence type="ECO:0000259" key="4">
    <source>
        <dbReference type="PROSITE" id="PS50043"/>
    </source>
</evidence>
<name>A0A3D9BZF3_9RHOB</name>
<dbReference type="EMBL" id="QOHR01000001">
    <property type="protein sequence ID" value="REC58859.1"/>
    <property type="molecule type" value="Genomic_DNA"/>
</dbReference>
<dbReference type="Proteomes" id="UP000257131">
    <property type="component" value="Unassembled WGS sequence"/>
</dbReference>
<dbReference type="SUPFAM" id="SSF75516">
    <property type="entry name" value="Pheromone-binding domain of LuxR-like quorum-sensing transcription factors"/>
    <property type="match status" value="1"/>
</dbReference>
<protein>
    <submittedName>
        <fullName evidence="5">LuxR family transcriptional regulator</fullName>
    </submittedName>
</protein>
<keyword evidence="2" id="KW-0238">DNA-binding</keyword>
<dbReference type="InterPro" id="IPR000792">
    <property type="entry name" value="Tscrpt_reg_LuxR_C"/>
</dbReference>
<evidence type="ECO:0000313" key="5">
    <source>
        <dbReference type="EMBL" id="REC58859.1"/>
    </source>
</evidence>
<sequence length="233" mass="25841">MDLVDLGQLGPDDRPFDAFLAQLRDRFGFDHAAYAGANPVQRQMHGYVTYPDAWKRHYAEQGFQNIDPTLLTAGRSIAPVDWRRLEHDRHYRTVFGAAREFGIADHGVTVPVRGPYGELGLLSVSKDCTTREWDMLLRSTMGELQSAAVYLHDSVMRSDALSRALRHPALSSRETEILQWTAAGKSQQDVADILGISSRTVEVHLRSARSKLCALTTPQAVARAIGLGLLTSL</sequence>
<dbReference type="Gene3D" id="3.30.450.80">
    <property type="entry name" value="Transcription factor LuxR-like, autoinducer-binding domain"/>
    <property type="match status" value="1"/>
</dbReference>
<keyword evidence="1" id="KW-0805">Transcription regulation</keyword>
<dbReference type="CDD" id="cd06170">
    <property type="entry name" value="LuxR_C_like"/>
    <property type="match status" value="1"/>
</dbReference>
<dbReference type="Pfam" id="PF03472">
    <property type="entry name" value="Autoind_bind"/>
    <property type="match status" value="1"/>
</dbReference>
<dbReference type="PANTHER" id="PTHR44688:SF16">
    <property type="entry name" value="DNA-BINDING TRANSCRIPTIONAL ACTIVATOR DEVR_DOSR"/>
    <property type="match status" value="1"/>
</dbReference>
<keyword evidence="3" id="KW-0804">Transcription</keyword>
<gene>
    <name evidence="5" type="ORF">DRV84_01135</name>
</gene>
<evidence type="ECO:0000313" key="6">
    <source>
        <dbReference type="Proteomes" id="UP000257131"/>
    </source>
</evidence>
<reference evidence="5 6" key="1">
    <citation type="journal article" date="2017" name="Int. J. Syst. Evol. Microbiol.">
        <title>Rhodosalinus sediminis gen. nov., sp. nov., isolated from marine saltern.</title>
        <authorList>
            <person name="Guo L.Y."/>
            <person name="Ling S.K."/>
            <person name="Li C.M."/>
            <person name="Chen G.J."/>
            <person name="Du Z.J."/>
        </authorList>
    </citation>
    <scope>NUCLEOTIDE SEQUENCE [LARGE SCALE GENOMIC DNA]</scope>
    <source>
        <strain evidence="5 6">WDN1C137</strain>
    </source>
</reference>
<evidence type="ECO:0000256" key="3">
    <source>
        <dbReference type="ARBA" id="ARBA00023163"/>
    </source>
</evidence>